<evidence type="ECO:0000256" key="1">
    <source>
        <dbReference type="SAM" id="SignalP"/>
    </source>
</evidence>
<protein>
    <submittedName>
        <fullName evidence="2">Uncharacterized protein</fullName>
    </submittedName>
</protein>
<reference evidence="2 3" key="1">
    <citation type="journal article" date="2022" name="Nat. Ecol. Evol.">
        <title>A masculinizing supergene underlies an exaggerated male reproductive morph in a spider.</title>
        <authorList>
            <person name="Hendrickx F."/>
            <person name="De Corte Z."/>
            <person name="Sonet G."/>
            <person name="Van Belleghem S.M."/>
            <person name="Kostlbacher S."/>
            <person name="Vangestel C."/>
        </authorList>
    </citation>
    <scope>NUCLEOTIDE SEQUENCE [LARGE SCALE GENOMIC DNA]</scope>
    <source>
        <strain evidence="2">W744_W776</strain>
    </source>
</reference>
<keyword evidence="3" id="KW-1185">Reference proteome</keyword>
<accession>A0AAV6VRQ7</accession>
<feature type="signal peptide" evidence="1">
    <location>
        <begin position="1"/>
        <end position="21"/>
    </location>
</feature>
<dbReference type="EMBL" id="JAFNEN010000038">
    <property type="protein sequence ID" value="KAG8198557.1"/>
    <property type="molecule type" value="Genomic_DNA"/>
</dbReference>
<sequence length="91" mass="9897">MATIAPVIGFVFILSHLVGTAFSPKSIENKSAATQSLDIKNIPSFLNKPLESSLEDLQPKELKRRNLYGVVLLNNKGPAHRATSAQSNQHS</sequence>
<evidence type="ECO:0000313" key="3">
    <source>
        <dbReference type="Proteomes" id="UP000827092"/>
    </source>
</evidence>
<feature type="chain" id="PRO_5043540732" evidence="1">
    <location>
        <begin position="22"/>
        <end position="91"/>
    </location>
</feature>
<dbReference type="AlphaFoldDB" id="A0AAV6VRQ7"/>
<gene>
    <name evidence="2" type="ORF">JTE90_026457</name>
</gene>
<comment type="caution">
    <text evidence="2">The sequence shown here is derived from an EMBL/GenBank/DDBJ whole genome shotgun (WGS) entry which is preliminary data.</text>
</comment>
<name>A0AAV6VRQ7_9ARAC</name>
<dbReference type="Proteomes" id="UP000827092">
    <property type="component" value="Unassembled WGS sequence"/>
</dbReference>
<proteinExistence type="predicted"/>
<evidence type="ECO:0000313" key="2">
    <source>
        <dbReference type="EMBL" id="KAG8198557.1"/>
    </source>
</evidence>
<organism evidence="2 3">
    <name type="scientific">Oedothorax gibbosus</name>
    <dbReference type="NCBI Taxonomy" id="931172"/>
    <lineage>
        <taxon>Eukaryota</taxon>
        <taxon>Metazoa</taxon>
        <taxon>Ecdysozoa</taxon>
        <taxon>Arthropoda</taxon>
        <taxon>Chelicerata</taxon>
        <taxon>Arachnida</taxon>
        <taxon>Araneae</taxon>
        <taxon>Araneomorphae</taxon>
        <taxon>Entelegynae</taxon>
        <taxon>Araneoidea</taxon>
        <taxon>Linyphiidae</taxon>
        <taxon>Erigoninae</taxon>
        <taxon>Oedothorax</taxon>
    </lineage>
</organism>
<keyword evidence="1" id="KW-0732">Signal</keyword>